<evidence type="ECO:0000256" key="4">
    <source>
        <dbReference type="ARBA" id="ARBA00023136"/>
    </source>
</evidence>
<dbReference type="Pfam" id="PF13664">
    <property type="entry name" value="DUF4149"/>
    <property type="match status" value="1"/>
</dbReference>
<dbReference type="PANTHER" id="PTHR23241">
    <property type="entry name" value="LATE EMBRYOGENESIS ABUNDANT PLANTS LEA-RELATED"/>
    <property type="match status" value="1"/>
</dbReference>
<dbReference type="GeneID" id="106665075"/>
<dbReference type="InterPro" id="IPR025423">
    <property type="entry name" value="TMEM205-like"/>
</dbReference>
<feature type="domain" description="TMEM205-like" evidence="6">
    <location>
        <begin position="118"/>
        <end position="219"/>
    </location>
</feature>
<dbReference type="PANTHER" id="PTHR23241:SF102">
    <property type="entry name" value="LD23009P"/>
    <property type="match status" value="1"/>
</dbReference>
<sequence length="287" mass="32633">MCTTSTCNCEPRLAPGFESVPRVRLVHPAHIPKFGLQPNFQPDLLAAVTAKHKHMLDYVKGLVSRISQNNTIKTLTRSNQPAHATALIALCFVFSYFFRSQTTTPKPYSTCTTVIYLLCFGLKMGAQFWMTFVSGLSLYFSLSRHAFGDVQRVLFPRYFTFTCILSALNLIAFSMLHSHIQWQYSHWFQMSLISTSFILELLARLYVAPDVIRLMDTKKEIELTEPGVGQEIASHKPGRLQYCPHYMMIHSSFRKKHSIMALANIISMLCTFTQLFYIAGSISILPV</sequence>
<evidence type="ECO:0000259" key="6">
    <source>
        <dbReference type="Pfam" id="PF13664"/>
    </source>
</evidence>
<dbReference type="EnsemblMetazoa" id="XM_014391255.2">
    <property type="protein sequence ID" value="XP_014246741.1"/>
    <property type="gene ID" value="LOC106665075"/>
</dbReference>
<dbReference type="Proteomes" id="UP000494040">
    <property type="component" value="Unassembled WGS sequence"/>
</dbReference>
<dbReference type="InterPro" id="IPR053009">
    <property type="entry name" value="Xanthocillin_Biosynth-Assoc"/>
</dbReference>
<accession>A0A8I6RRC3</accession>
<feature type="transmembrane region" description="Helical" evidence="5">
    <location>
        <begin position="154"/>
        <end position="175"/>
    </location>
</feature>
<keyword evidence="3 5" id="KW-1133">Transmembrane helix</keyword>
<dbReference type="OMA" id="MLTMACT"/>
<keyword evidence="2 5" id="KW-0812">Transmembrane</keyword>
<evidence type="ECO:0000313" key="8">
    <source>
        <dbReference type="Proteomes" id="UP000494040"/>
    </source>
</evidence>
<evidence type="ECO:0000313" key="7">
    <source>
        <dbReference type="EnsemblMetazoa" id="XP_014246741.1"/>
    </source>
</evidence>
<reference evidence="7" key="1">
    <citation type="submission" date="2022-01" db="UniProtKB">
        <authorList>
            <consortium name="EnsemblMetazoa"/>
        </authorList>
    </citation>
    <scope>IDENTIFICATION</scope>
</reference>
<evidence type="ECO:0000256" key="2">
    <source>
        <dbReference type="ARBA" id="ARBA00022692"/>
    </source>
</evidence>
<evidence type="ECO:0000256" key="3">
    <source>
        <dbReference type="ARBA" id="ARBA00022989"/>
    </source>
</evidence>
<evidence type="ECO:0000256" key="1">
    <source>
        <dbReference type="ARBA" id="ARBA00004370"/>
    </source>
</evidence>
<feature type="transmembrane region" description="Helical" evidence="5">
    <location>
        <begin position="261"/>
        <end position="285"/>
    </location>
</feature>
<dbReference type="OrthoDB" id="1641132at2759"/>
<proteinExistence type="predicted"/>
<comment type="subcellular location">
    <subcellularLocation>
        <location evidence="1">Membrane</location>
    </subcellularLocation>
</comment>
<dbReference type="AlphaFoldDB" id="A0A8I6RRC3"/>
<feature type="transmembrane region" description="Helical" evidence="5">
    <location>
        <begin position="114"/>
        <end position="142"/>
    </location>
</feature>
<dbReference type="KEGG" id="clec:106665075"/>
<evidence type="ECO:0000256" key="5">
    <source>
        <dbReference type="SAM" id="Phobius"/>
    </source>
</evidence>
<feature type="transmembrane region" description="Helical" evidence="5">
    <location>
        <begin position="82"/>
        <end position="99"/>
    </location>
</feature>
<dbReference type="RefSeq" id="XP_014246741.1">
    <property type="nucleotide sequence ID" value="XM_014391255.2"/>
</dbReference>
<keyword evidence="4 5" id="KW-0472">Membrane</keyword>
<organism evidence="7 8">
    <name type="scientific">Cimex lectularius</name>
    <name type="common">Bed bug</name>
    <name type="synonym">Acanthia lectularia</name>
    <dbReference type="NCBI Taxonomy" id="79782"/>
    <lineage>
        <taxon>Eukaryota</taxon>
        <taxon>Metazoa</taxon>
        <taxon>Ecdysozoa</taxon>
        <taxon>Arthropoda</taxon>
        <taxon>Hexapoda</taxon>
        <taxon>Insecta</taxon>
        <taxon>Pterygota</taxon>
        <taxon>Neoptera</taxon>
        <taxon>Paraneoptera</taxon>
        <taxon>Hemiptera</taxon>
        <taxon>Heteroptera</taxon>
        <taxon>Panheteroptera</taxon>
        <taxon>Cimicomorpha</taxon>
        <taxon>Cimicidae</taxon>
        <taxon>Cimex</taxon>
    </lineage>
</organism>
<feature type="transmembrane region" description="Helical" evidence="5">
    <location>
        <begin position="187"/>
        <end position="207"/>
    </location>
</feature>
<protein>
    <recommendedName>
        <fullName evidence="6">TMEM205-like domain-containing protein</fullName>
    </recommendedName>
</protein>
<name>A0A8I6RRC3_CIMLE</name>
<keyword evidence="8" id="KW-1185">Reference proteome</keyword>
<dbReference type="GO" id="GO:0016020">
    <property type="term" value="C:membrane"/>
    <property type="evidence" value="ECO:0007669"/>
    <property type="project" value="UniProtKB-SubCell"/>
</dbReference>